<evidence type="ECO:0000259" key="4">
    <source>
        <dbReference type="PROSITE" id="PS50930"/>
    </source>
</evidence>
<dbReference type="Proteomes" id="UP000036908">
    <property type="component" value="Unassembled WGS sequence"/>
</dbReference>
<keyword evidence="1 2" id="KW-0597">Phosphoprotein</keyword>
<dbReference type="AlphaFoldDB" id="A0A0L8AK85"/>
<evidence type="ECO:0000313" key="6">
    <source>
        <dbReference type="Proteomes" id="UP000036908"/>
    </source>
</evidence>
<comment type="caution">
    <text evidence="5">The sequence shown here is derived from an EMBL/GenBank/DDBJ whole genome shotgun (WGS) entry which is preliminary data.</text>
</comment>
<dbReference type="InterPro" id="IPR007492">
    <property type="entry name" value="LytTR_DNA-bd_dom"/>
</dbReference>
<dbReference type="InterPro" id="IPR050595">
    <property type="entry name" value="Bact_response_regulator"/>
</dbReference>
<name>A0A0L8AK85_9BACT</name>
<dbReference type="RefSeq" id="WP_053223897.1">
    <property type="nucleotide sequence ID" value="NZ_JSVA01000011.1"/>
</dbReference>
<dbReference type="EMBL" id="JSVA01000011">
    <property type="protein sequence ID" value="KOF02560.1"/>
    <property type="molecule type" value="Genomic_DNA"/>
</dbReference>
<dbReference type="InterPro" id="IPR001789">
    <property type="entry name" value="Sig_transdc_resp-reg_receiver"/>
</dbReference>
<dbReference type="OrthoDB" id="1646880at2"/>
<sequence>MSKVKILVVEDEMVIADNICLILEDLGYEVLEPAINYEEALEMIESERPDIAILDIQLGGRKDGVDLAWTIKEQFDFPFIFLTSNADAGTIERVKKVAPPAYLVKPFKKDDLYTSIELALHKYAEQKNEGKVDEELLIKDAIFIKEKNLFHKIKLEDIRFLKSDHVYVEVYTIKDQKHLIRGSLTDLSERLPNNFYRTHRSFTINVDHMDAINSAYVLMNGEQIPIGKNYRDDLLKKIRVE</sequence>
<protein>
    <submittedName>
        <fullName evidence="5">LytR family transcriptional regulator</fullName>
    </submittedName>
</protein>
<dbReference type="GO" id="GO:0000160">
    <property type="term" value="P:phosphorelay signal transduction system"/>
    <property type="evidence" value="ECO:0007669"/>
    <property type="project" value="InterPro"/>
</dbReference>
<gene>
    <name evidence="5" type="ORF">OB69_11580</name>
</gene>
<proteinExistence type="predicted"/>
<dbReference type="SMART" id="SM00448">
    <property type="entry name" value="REC"/>
    <property type="match status" value="1"/>
</dbReference>
<feature type="domain" description="HTH LytTR-type" evidence="4">
    <location>
        <begin position="142"/>
        <end position="240"/>
    </location>
</feature>
<feature type="domain" description="Response regulatory" evidence="3">
    <location>
        <begin position="5"/>
        <end position="120"/>
    </location>
</feature>
<dbReference type="PROSITE" id="PS50930">
    <property type="entry name" value="HTH_LYTTR"/>
    <property type="match status" value="1"/>
</dbReference>
<dbReference type="CDD" id="cd17534">
    <property type="entry name" value="REC_DC-like"/>
    <property type="match status" value="1"/>
</dbReference>
<accession>A0A0L8AK85</accession>
<dbReference type="Gene3D" id="2.40.50.1020">
    <property type="entry name" value="LytTr DNA-binding domain"/>
    <property type="match status" value="1"/>
</dbReference>
<organism evidence="5 6">
    <name type="scientific">Roseivirga seohaensis subsp. aquiponti</name>
    <dbReference type="NCBI Taxonomy" id="1566026"/>
    <lineage>
        <taxon>Bacteria</taxon>
        <taxon>Pseudomonadati</taxon>
        <taxon>Bacteroidota</taxon>
        <taxon>Cytophagia</taxon>
        <taxon>Cytophagales</taxon>
        <taxon>Roseivirgaceae</taxon>
        <taxon>Roseivirga</taxon>
    </lineage>
</organism>
<evidence type="ECO:0000256" key="2">
    <source>
        <dbReference type="PROSITE-ProRule" id="PRU00169"/>
    </source>
</evidence>
<reference evidence="6" key="1">
    <citation type="submission" date="2014-11" db="EMBL/GenBank/DDBJ databases">
        <title>Genome sequencing of Roseivirga sp. D-25.</title>
        <authorList>
            <person name="Selvaratnam C."/>
            <person name="Thevarajoo S."/>
            <person name="Goh K.M."/>
            <person name="Eee R."/>
            <person name="Chan K.-G."/>
            <person name="Chong C.S."/>
        </authorList>
    </citation>
    <scope>NUCLEOTIDE SEQUENCE [LARGE SCALE GENOMIC DNA]</scope>
    <source>
        <strain evidence="6">D-25</strain>
    </source>
</reference>
<evidence type="ECO:0000313" key="5">
    <source>
        <dbReference type="EMBL" id="KOF02560.1"/>
    </source>
</evidence>
<dbReference type="InterPro" id="IPR011006">
    <property type="entry name" value="CheY-like_superfamily"/>
</dbReference>
<dbReference type="PATRIC" id="fig|1566026.4.peg.602"/>
<dbReference type="PANTHER" id="PTHR44591">
    <property type="entry name" value="STRESS RESPONSE REGULATOR PROTEIN 1"/>
    <property type="match status" value="1"/>
</dbReference>
<dbReference type="PANTHER" id="PTHR44591:SF3">
    <property type="entry name" value="RESPONSE REGULATORY DOMAIN-CONTAINING PROTEIN"/>
    <property type="match status" value="1"/>
</dbReference>
<dbReference type="Gene3D" id="3.40.50.2300">
    <property type="match status" value="1"/>
</dbReference>
<dbReference type="PROSITE" id="PS50110">
    <property type="entry name" value="RESPONSE_REGULATORY"/>
    <property type="match status" value="1"/>
</dbReference>
<dbReference type="Pfam" id="PF04397">
    <property type="entry name" value="LytTR"/>
    <property type="match status" value="1"/>
</dbReference>
<dbReference type="SMART" id="SM00850">
    <property type="entry name" value="LytTR"/>
    <property type="match status" value="1"/>
</dbReference>
<feature type="modified residue" description="4-aspartylphosphate" evidence="2">
    <location>
        <position position="55"/>
    </location>
</feature>
<dbReference type="GO" id="GO:0003677">
    <property type="term" value="F:DNA binding"/>
    <property type="evidence" value="ECO:0007669"/>
    <property type="project" value="InterPro"/>
</dbReference>
<dbReference type="Pfam" id="PF00072">
    <property type="entry name" value="Response_reg"/>
    <property type="match status" value="1"/>
</dbReference>
<dbReference type="SUPFAM" id="SSF52172">
    <property type="entry name" value="CheY-like"/>
    <property type="match status" value="1"/>
</dbReference>
<evidence type="ECO:0000256" key="1">
    <source>
        <dbReference type="ARBA" id="ARBA00022553"/>
    </source>
</evidence>
<evidence type="ECO:0000259" key="3">
    <source>
        <dbReference type="PROSITE" id="PS50110"/>
    </source>
</evidence>
<keyword evidence="6" id="KW-1185">Reference proteome</keyword>